<feature type="domain" description="SusD-like N-terminal" evidence="7">
    <location>
        <begin position="24"/>
        <end position="223"/>
    </location>
</feature>
<dbReference type="AlphaFoldDB" id="A0A7M2Y746"/>
<evidence type="ECO:0000313" key="9">
    <source>
        <dbReference type="Proteomes" id="UP000594195"/>
    </source>
</evidence>
<evidence type="ECO:0000256" key="5">
    <source>
        <dbReference type="ARBA" id="ARBA00023237"/>
    </source>
</evidence>
<evidence type="ECO:0000313" key="8">
    <source>
        <dbReference type="EMBL" id="QOW09916.1"/>
    </source>
</evidence>
<reference evidence="8 9" key="1">
    <citation type="submission" date="2019-05" db="EMBL/GenBank/DDBJ databases">
        <title>Chryseobacterium sp. isolated from King George Island, maritime Antarctica.</title>
        <authorList>
            <person name="Peng X."/>
        </authorList>
    </citation>
    <scope>NUCLEOTIDE SEQUENCE [LARGE SCALE GENOMIC DNA]</scope>
    <source>
        <strain evidence="8 9">7-3A</strain>
    </source>
</reference>
<dbReference type="InterPro" id="IPR019734">
    <property type="entry name" value="TPR_rpt"/>
</dbReference>
<proteinExistence type="inferred from homology"/>
<dbReference type="SMART" id="SM00028">
    <property type="entry name" value="TPR"/>
    <property type="match status" value="1"/>
</dbReference>
<accession>A0A7M2Y746</accession>
<evidence type="ECO:0000256" key="2">
    <source>
        <dbReference type="ARBA" id="ARBA00006275"/>
    </source>
</evidence>
<dbReference type="Pfam" id="PF07980">
    <property type="entry name" value="SusD_RagB"/>
    <property type="match status" value="1"/>
</dbReference>
<dbReference type="Gene3D" id="1.25.40.390">
    <property type="match status" value="2"/>
</dbReference>
<organism evidence="8 9">
    <name type="scientific">Kaistella flava</name>
    <name type="common">ex Peng et al. 2021</name>
    <dbReference type="NCBI Taxonomy" id="2038776"/>
    <lineage>
        <taxon>Bacteria</taxon>
        <taxon>Pseudomonadati</taxon>
        <taxon>Bacteroidota</taxon>
        <taxon>Flavobacteriia</taxon>
        <taxon>Flavobacteriales</taxon>
        <taxon>Weeksellaceae</taxon>
        <taxon>Chryseobacterium group</taxon>
        <taxon>Kaistella</taxon>
    </lineage>
</organism>
<keyword evidence="9" id="KW-1185">Reference proteome</keyword>
<protein>
    <submittedName>
        <fullName evidence="8">RagB/SusD family nutrient uptake outer membrane protein</fullName>
    </submittedName>
</protein>
<dbReference type="Pfam" id="PF14322">
    <property type="entry name" value="SusD-like_3"/>
    <property type="match status" value="1"/>
</dbReference>
<comment type="subcellular location">
    <subcellularLocation>
        <location evidence="1">Cell outer membrane</location>
    </subcellularLocation>
</comment>
<keyword evidence="5" id="KW-0998">Cell outer membrane</keyword>
<dbReference type="Proteomes" id="UP000594195">
    <property type="component" value="Chromosome"/>
</dbReference>
<feature type="domain" description="RagB/SusD" evidence="6">
    <location>
        <begin position="332"/>
        <end position="427"/>
    </location>
</feature>
<dbReference type="SUPFAM" id="SSF48452">
    <property type="entry name" value="TPR-like"/>
    <property type="match status" value="1"/>
</dbReference>
<dbReference type="KEGG" id="kfa:Q73A0000_05845"/>
<dbReference type="GO" id="GO:0009279">
    <property type="term" value="C:cell outer membrane"/>
    <property type="evidence" value="ECO:0007669"/>
    <property type="project" value="UniProtKB-SubCell"/>
</dbReference>
<dbReference type="InterPro" id="IPR012944">
    <property type="entry name" value="SusD_RagB_dom"/>
</dbReference>
<evidence type="ECO:0000256" key="1">
    <source>
        <dbReference type="ARBA" id="ARBA00004442"/>
    </source>
</evidence>
<evidence type="ECO:0000256" key="4">
    <source>
        <dbReference type="ARBA" id="ARBA00023136"/>
    </source>
</evidence>
<dbReference type="InterPro" id="IPR033985">
    <property type="entry name" value="SusD-like_N"/>
</dbReference>
<evidence type="ECO:0000259" key="6">
    <source>
        <dbReference type="Pfam" id="PF07980"/>
    </source>
</evidence>
<comment type="similarity">
    <text evidence="2">Belongs to the SusD family.</text>
</comment>
<gene>
    <name evidence="8" type="ORF">Q73A0000_05845</name>
</gene>
<dbReference type="InterPro" id="IPR011990">
    <property type="entry name" value="TPR-like_helical_dom_sf"/>
</dbReference>
<sequence>MIMKNKIVLLVLMSLLFSITACREFLEEKSDTKLVTPQTLQDNQALLDRISNLLGDNSISGEISADDIYITDSDYNGVSYESDKRLYTWQPNLVARGSGNDWRNCFSRINICNTVLNNLEQYQISNADDVRGQALAVRASIYLEAVQIWSLAYTKSTAQKEWGLPLRLSPDINLPSVRTSLQQTYDQILGDLHTAVSLLPDQQVSAARASKAMALGFLARTYLYMGDYPNALLYATKALSINNQLMNFNTLNSADPYPIKEMNVEVLLPTFVGYSPILGTNAAKISTSIYNSYEDNDLRKRVYFKTNTLGEIMFKGNYSGNSTRTSILANDELYLIAAESYAQLDAVDNAMGILNQLLVKRWKSGTFINFTAPNKVAALALISTERRKELLFRGIRWADLKRYNRDGKNIILQRTVNGQTYTLPPNDLRYAIAIPEDIIKLTGMPQNPR</sequence>
<dbReference type="EMBL" id="CP040442">
    <property type="protein sequence ID" value="QOW09916.1"/>
    <property type="molecule type" value="Genomic_DNA"/>
</dbReference>
<evidence type="ECO:0000259" key="7">
    <source>
        <dbReference type="Pfam" id="PF14322"/>
    </source>
</evidence>
<dbReference type="PROSITE" id="PS51257">
    <property type="entry name" value="PROKAR_LIPOPROTEIN"/>
    <property type="match status" value="1"/>
</dbReference>
<evidence type="ECO:0000256" key="3">
    <source>
        <dbReference type="ARBA" id="ARBA00022729"/>
    </source>
</evidence>
<name>A0A7M2Y746_9FLAO</name>
<keyword evidence="4" id="KW-0472">Membrane</keyword>
<keyword evidence="3" id="KW-0732">Signal</keyword>